<dbReference type="EMBL" id="SMBH01000004">
    <property type="protein sequence ID" value="TCU17295.1"/>
    <property type="molecule type" value="Genomic_DNA"/>
</dbReference>
<proteinExistence type="predicted"/>
<sequence length="50" mass="5817">MRTGMEKREAIWREHGMSRVHVEINLAGGFCNQRLVFCSEMGIVTFKFRG</sequence>
<protein>
    <submittedName>
        <fullName evidence="1">Uncharacterized protein</fullName>
    </submittedName>
</protein>
<organism evidence="1 2">
    <name type="scientific">Rhizobium sullae</name>
    <name type="common">Rhizobium hedysari</name>
    <dbReference type="NCBI Taxonomy" id="50338"/>
    <lineage>
        <taxon>Bacteria</taxon>
        <taxon>Pseudomonadati</taxon>
        <taxon>Pseudomonadota</taxon>
        <taxon>Alphaproteobacteria</taxon>
        <taxon>Hyphomicrobiales</taxon>
        <taxon>Rhizobiaceae</taxon>
        <taxon>Rhizobium/Agrobacterium group</taxon>
        <taxon>Rhizobium</taxon>
    </lineage>
</organism>
<comment type="caution">
    <text evidence="1">The sequence shown here is derived from an EMBL/GenBank/DDBJ whole genome shotgun (WGS) entry which is preliminary data.</text>
</comment>
<evidence type="ECO:0000313" key="2">
    <source>
        <dbReference type="Proteomes" id="UP000294576"/>
    </source>
</evidence>
<gene>
    <name evidence="1" type="ORF">EV132_104321</name>
</gene>
<reference evidence="1 2" key="1">
    <citation type="submission" date="2019-03" db="EMBL/GenBank/DDBJ databases">
        <title>Genomic Encyclopedia of Type Strains, Phase IV (KMG-V): Genome sequencing to study the core and pangenomes of soil and plant-associated prokaryotes.</title>
        <authorList>
            <person name="Whitman W."/>
        </authorList>
    </citation>
    <scope>NUCLEOTIDE SEQUENCE [LARGE SCALE GENOMIC DNA]</scope>
    <source>
        <strain evidence="1 2">Hc14</strain>
    </source>
</reference>
<accession>A0A4V2V9H9</accession>
<evidence type="ECO:0000313" key="1">
    <source>
        <dbReference type="EMBL" id="TCU17295.1"/>
    </source>
</evidence>
<name>A0A4V2V9H9_RHISU</name>
<dbReference type="AlphaFoldDB" id="A0A4V2V9H9"/>
<dbReference type="Proteomes" id="UP000294576">
    <property type="component" value="Unassembled WGS sequence"/>
</dbReference>